<comment type="caution">
    <text evidence="9">The sequence shown here is derived from an EMBL/GenBank/DDBJ whole genome shotgun (WGS) entry which is preliminary data.</text>
</comment>
<evidence type="ECO:0000313" key="9">
    <source>
        <dbReference type="EMBL" id="GAL95599.1"/>
    </source>
</evidence>
<dbReference type="RefSeq" id="WP_045362346.1">
    <property type="nucleotide sequence ID" value="NZ_BBPA01000074.1"/>
</dbReference>
<keyword evidence="4" id="KW-0378">Hydrolase</keyword>
<name>A0A0A1W191_MICAE</name>
<evidence type="ECO:0000256" key="6">
    <source>
        <dbReference type="ARBA" id="ARBA00023014"/>
    </source>
</evidence>
<dbReference type="GO" id="GO:0006281">
    <property type="term" value="P:DNA repair"/>
    <property type="evidence" value="ECO:0007669"/>
    <property type="project" value="UniProtKB-KW"/>
</dbReference>
<evidence type="ECO:0000256" key="2">
    <source>
        <dbReference type="ARBA" id="ARBA00022723"/>
    </source>
</evidence>
<dbReference type="Pfam" id="PF03167">
    <property type="entry name" value="UDG"/>
    <property type="match status" value="1"/>
</dbReference>
<evidence type="ECO:0000256" key="7">
    <source>
        <dbReference type="ARBA" id="ARBA00023204"/>
    </source>
</evidence>
<dbReference type="Gene3D" id="3.40.470.10">
    <property type="entry name" value="Uracil-DNA glycosylase-like domain"/>
    <property type="match status" value="1"/>
</dbReference>
<evidence type="ECO:0000256" key="4">
    <source>
        <dbReference type="ARBA" id="ARBA00022801"/>
    </source>
</evidence>
<dbReference type="InterPro" id="IPR051536">
    <property type="entry name" value="UDG_Type-4/5"/>
</dbReference>
<dbReference type="SUPFAM" id="SSF52141">
    <property type="entry name" value="Uracil-DNA glycosylase-like"/>
    <property type="match status" value="1"/>
</dbReference>
<keyword evidence="2" id="KW-0479">Metal-binding</keyword>
<protein>
    <submittedName>
        <fullName evidence="9">Uracil-DNA glycosylase superfamily</fullName>
    </submittedName>
</protein>
<organism evidence="9 10">
    <name type="scientific">Microcystis aeruginosa NIES-44</name>
    <dbReference type="NCBI Taxonomy" id="449439"/>
    <lineage>
        <taxon>Bacteria</taxon>
        <taxon>Bacillati</taxon>
        <taxon>Cyanobacteriota</taxon>
        <taxon>Cyanophyceae</taxon>
        <taxon>Oscillatoriophycideae</taxon>
        <taxon>Chroococcales</taxon>
        <taxon>Microcystaceae</taxon>
        <taxon>Microcystis</taxon>
    </lineage>
</organism>
<reference evidence="10" key="1">
    <citation type="journal article" date="2015" name="Genome">
        <title>Whole Genome Sequence of the Non-Microcystin-Producing Microcystis aeruginosa Strain NIES-44.</title>
        <authorList>
            <person name="Okano K."/>
            <person name="Miyata N."/>
            <person name="Ozaki Y."/>
        </authorList>
    </citation>
    <scope>NUCLEOTIDE SEQUENCE [LARGE SCALE GENOMIC DNA]</scope>
    <source>
        <strain evidence="10">NIES-44</strain>
    </source>
</reference>
<dbReference type="Proteomes" id="UP000030321">
    <property type="component" value="Unassembled WGS sequence"/>
</dbReference>
<dbReference type="EMBL" id="BBPA01000074">
    <property type="protein sequence ID" value="GAL95599.1"/>
    <property type="molecule type" value="Genomic_DNA"/>
</dbReference>
<dbReference type="PANTHER" id="PTHR33693:SF1">
    <property type="entry name" value="TYPE-4 URACIL-DNA GLYCOSYLASE"/>
    <property type="match status" value="1"/>
</dbReference>
<dbReference type="InterPro" id="IPR036895">
    <property type="entry name" value="Uracil-DNA_glycosylase-like_sf"/>
</dbReference>
<evidence type="ECO:0000313" key="10">
    <source>
        <dbReference type="Proteomes" id="UP000030321"/>
    </source>
</evidence>
<accession>A0A0A1W191</accession>
<dbReference type="PANTHER" id="PTHR33693">
    <property type="entry name" value="TYPE-5 URACIL-DNA GLYCOSYLASE"/>
    <property type="match status" value="1"/>
</dbReference>
<sequence>MTDIKTLIKQVHQEAKKEDFPIDTLIYQEAKKDPFEPVLYAGNLASQLCFFGRDLGRDEVYAGQPLIGAAGRMVREGFFQAWQGRKSHDRQELLSVCDQIFLTNTVPYKPPGNKAYSGEVKDRFRPFIEKLLVFYWQGDHIITLGTEAFKWFEPYGKPKEVDKFYLDKERFTKKLLVTLTATDEDGLKQQKKVTLLPLPHPSPLNQRYYALFPDLLQKRLTEFAF</sequence>
<dbReference type="InterPro" id="IPR005122">
    <property type="entry name" value="Uracil-DNA_glycosylase-like"/>
</dbReference>
<evidence type="ECO:0000256" key="5">
    <source>
        <dbReference type="ARBA" id="ARBA00023004"/>
    </source>
</evidence>
<feature type="domain" description="Uracil-DNA glycosylase-like" evidence="8">
    <location>
        <begin position="42"/>
        <end position="222"/>
    </location>
</feature>
<evidence type="ECO:0000256" key="3">
    <source>
        <dbReference type="ARBA" id="ARBA00022763"/>
    </source>
</evidence>
<dbReference type="AlphaFoldDB" id="A0A0A1W191"/>
<evidence type="ECO:0000256" key="1">
    <source>
        <dbReference type="ARBA" id="ARBA00022485"/>
    </source>
</evidence>
<dbReference type="GO" id="GO:0046872">
    <property type="term" value="F:metal ion binding"/>
    <property type="evidence" value="ECO:0007669"/>
    <property type="project" value="UniProtKB-KW"/>
</dbReference>
<dbReference type="GO" id="GO:0097506">
    <property type="term" value="F:deaminated base DNA N-glycosylase activity"/>
    <property type="evidence" value="ECO:0007669"/>
    <property type="project" value="UniProtKB-ARBA"/>
</dbReference>
<dbReference type="GO" id="GO:0051539">
    <property type="term" value="F:4 iron, 4 sulfur cluster binding"/>
    <property type="evidence" value="ECO:0007669"/>
    <property type="project" value="UniProtKB-KW"/>
</dbReference>
<proteinExistence type="predicted"/>
<keyword evidence="3" id="KW-0227">DNA damage</keyword>
<keyword evidence="1" id="KW-0004">4Fe-4S</keyword>
<gene>
    <name evidence="9" type="ORF">N44_04455</name>
</gene>
<keyword evidence="5" id="KW-0408">Iron</keyword>
<keyword evidence="6" id="KW-0411">Iron-sulfur</keyword>
<evidence type="ECO:0000259" key="8">
    <source>
        <dbReference type="Pfam" id="PF03167"/>
    </source>
</evidence>
<keyword evidence="7" id="KW-0234">DNA repair</keyword>